<proteinExistence type="predicted"/>
<accession>A0AAD9R7S8</accession>
<dbReference type="AlphaFoldDB" id="A0AAD9R7S8"/>
<gene>
    <name evidence="1" type="ORF">KPH14_012944</name>
</gene>
<sequence>MSENEFEHISNSDSDVSYEHDIETVEIKTLKTKRMRYSLSDSAEIYKKTKRLRINCDTSGENQHNRLDVRAKIIKPSFVAS</sequence>
<reference evidence="1" key="2">
    <citation type="journal article" date="2023" name="Commun. Biol.">
        <title>Intrasexual cuticular hydrocarbon dimorphism in a wasp sheds light on hydrocarbon biosynthesis genes in Hymenoptera.</title>
        <authorList>
            <person name="Moris V.C."/>
            <person name="Podsiadlowski L."/>
            <person name="Martin S."/>
            <person name="Oeyen J.P."/>
            <person name="Donath A."/>
            <person name="Petersen M."/>
            <person name="Wilbrandt J."/>
            <person name="Misof B."/>
            <person name="Liedtke D."/>
            <person name="Thamm M."/>
            <person name="Scheiner R."/>
            <person name="Schmitt T."/>
            <person name="Niehuis O."/>
        </authorList>
    </citation>
    <scope>NUCLEOTIDE SEQUENCE</scope>
    <source>
        <strain evidence="1">GBR_01_08_01A</strain>
    </source>
</reference>
<name>A0AAD9R7S8_9HYME</name>
<comment type="caution">
    <text evidence="1">The sequence shown here is derived from an EMBL/GenBank/DDBJ whole genome shotgun (WGS) entry which is preliminary data.</text>
</comment>
<protein>
    <submittedName>
        <fullName evidence="1">Uncharacterized protein</fullName>
    </submittedName>
</protein>
<evidence type="ECO:0000313" key="2">
    <source>
        <dbReference type="Proteomes" id="UP001258017"/>
    </source>
</evidence>
<dbReference type="EMBL" id="JAIFRP010005163">
    <property type="protein sequence ID" value="KAK2574717.1"/>
    <property type="molecule type" value="Genomic_DNA"/>
</dbReference>
<keyword evidence="2" id="KW-1185">Reference proteome</keyword>
<feature type="non-terminal residue" evidence="1">
    <location>
        <position position="81"/>
    </location>
</feature>
<reference evidence="1" key="1">
    <citation type="submission" date="2021-08" db="EMBL/GenBank/DDBJ databases">
        <authorList>
            <person name="Misof B."/>
            <person name="Oliver O."/>
            <person name="Podsiadlowski L."/>
            <person name="Donath A."/>
            <person name="Peters R."/>
            <person name="Mayer C."/>
            <person name="Rust J."/>
            <person name="Gunkel S."/>
            <person name="Lesny P."/>
            <person name="Martin S."/>
            <person name="Oeyen J.P."/>
            <person name="Petersen M."/>
            <person name="Panagiotis P."/>
            <person name="Wilbrandt J."/>
            <person name="Tanja T."/>
        </authorList>
    </citation>
    <scope>NUCLEOTIDE SEQUENCE</scope>
    <source>
        <strain evidence="1">GBR_01_08_01A</strain>
        <tissue evidence="1">Thorax + abdomen</tissue>
    </source>
</reference>
<evidence type="ECO:0000313" key="1">
    <source>
        <dbReference type="EMBL" id="KAK2574717.1"/>
    </source>
</evidence>
<dbReference type="Proteomes" id="UP001258017">
    <property type="component" value="Unassembled WGS sequence"/>
</dbReference>
<organism evidence="1 2">
    <name type="scientific">Odynerus spinipes</name>
    <dbReference type="NCBI Taxonomy" id="1348599"/>
    <lineage>
        <taxon>Eukaryota</taxon>
        <taxon>Metazoa</taxon>
        <taxon>Ecdysozoa</taxon>
        <taxon>Arthropoda</taxon>
        <taxon>Hexapoda</taxon>
        <taxon>Insecta</taxon>
        <taxon>Pterygota</taxon>
        <taxon>Neoptera</taxon>
        <taxon>Endopterygota</taxon>
        <taxon>Hymenoptera</taxon>
        <taxon>Apocrita</taxon>
        <taxon>Aculeata</taxon>
        <taxon>Vespoidea</taxon>
        <taxon>Vespidae</taxon>
        <taxon>Eumeninae</taxon>
        <taxon>Odynerus</taxon>
    </lineage>
</organism>